<comment type="caution">
    <text evidence="2">The sequence shown here is derived from an EMBL/GenBank/DDBJ whole genome shotgun (WGS) entry which is preliminary data.</text>
</comment>
<proteinExistence type="predicted"/>
<dbReference type="Proteomes" id="UP000436088">
    <property type="component" value="Unassembled WGS sequence"/>
</dbReference>
<feature type="region of interest" description="Disordered" evidence="1">
    <location>
        <begin position="20"/>
        <end position="40"/>
    </location>
</feature>
<gene>
    <name evidence="2" type="ORF">F3Y22_tig00110733pilonHSYRG00068</name>
</gene>
<evidence type="ECO:0000256" key="1">
    <source>
        <dbReference type="SAM" id="MobiDB-lite"/>
    </source>
</evidence>
<dbReference type="AlphaFoldDB" id="A0A6A2ZUA3"/>
<sequence>MGSRVGYNQGKISTLVLPFRRRLKPPPGSTTAAEPDLRNDSHRVNLNKTKDINHPKNQKHIERFLIDFDLVDLDSGFIGDEIHATLTLFLLEFKGNSANGTPMDPFHQMGGEPGDLIAEPLGWDDGNFFDDLLVGVEIECHARVVPLNHLMGRFLHCSKGLNSRNDSLKDLFASTHDNHGSSMFLELSRDLPPLNDESEENLKEKKEIFESV</sequence>
<accession>A0A6A2ZUA3</accession>
<name>A0A6A2ZUA3_HIBSY</name>
<feature type="region of interest" description="Disordered" evidence="1">
    <location>
        <begin position="190"/>
        <end position="212"/>
    </location>
</feature>
<feature type="compositionally biased region" description="Basic and acidic residues" evidence="1">
    <location>
        <begin position="200"/>
        <end position="212"/>
    </location>
</feature>
<evidence type="ECO:0000313" key="2">
    <source>
        <dbReference type="EMBL" id="KAE8695126.1"/>
    </source>
</evidence>
<dbReference type="EMBL" id="VEPZ02001094">
    <property type="protein sequence ID" value="KAE8695126.1"/>
    <property type="molecule type" value="Genomic_DNA"/>
</dbReference>
<keyword evidence="3" id="KW-1185">Reference proteome</keyword>
<evidence type="ECO:0000313" key="3">
    <source>
        <dbReference type="Proteomes" id="UP000436088"/>
    </source>
</evidence>
<protein>
    <submittedName>
        <fullName evidence="2">Uncharacterized protein</fullName>
    </submittedName>
</protein>
<reference evidence="2" key="1">
    <citation type="submission" date="2019-09" db="EMBL/GenBank/DDBJ databases">
        <title>Draft genome information of white flower Hibiscus syriacus.</title>
        <authorList>
            <person name="Kim Y.-M."/>
        </authorList>
    </citation>
    <scope>NUCLEOTIDE SEQUENCE [LARGE SCALE GENOMIC DNA]</scope>
    <source>
        <strain evidence="2">YM2019G1</strain>
    </source>
</reference>
<organism evidence="2 3">
    <name type="scientific">Hibiscus syriacus</name>
    <name type="common">Rose of Sharon</name>
    <dbReference type="NCBI Taxonomy" id="106335"/>
    <lineage>
        <taxon>Eukaryota</taxon>
        <taxon>Viridiplantae</taxon>
        <taxon>Streptophyta</taxon>
        <taxon>Embryophyta</taxon>
        <taxon>Tracheophyta</taxon>
        <taxon>Spermatophyta</taxon>
        <taxon>Magnoliopsida</taxon>
        <taxon>eudicotyledons</taxon>
        <taxon>Gunneridae</taxon>
        <taxon>Pentapetalae</taxon>
        <taxon>rosids</taxon>
        <taxon>malvids</taxon>
        <taxon>Malvales</taxon>
        <taxon>Malvaceae</taxon>
        <taxon>Malvoideae</taxon>
        <taxon>Hibiscus</taxon>
    </lineage>
</organism>